<dbReference type="InterPro" id="IPR007111">
    <property type="entry name" value="NACHT_NTPase"/>
</dbReference>
<dbReference type="Gene3D" id="3.40.50.300">
    <property type="entry name" value="P-loop containing nucleotide triphosphate hydrolases"/>
    <property type="match status" value="1"/>
</dbReference>
<evidence type="ECO:0000259" key="7">
    <source>
        <dbReference type="PROSITE" id="PS50837"/>
    </source>
</evidence>
<dbReference type="Pfam" id="PF17100">
    <property type="entry name" value="NACHT_N"/>
    <property type="match status" value="1"/>
</dbReference>
<dbReference type="FunFam" id="3.10.129.10:FF:000032">
    <property type="entry name" value="Acyl-CoA thioester hydrolase"/>
    <property type="match status" value="1"/>
</dbReference>
<dbReference type="CDD" id="cd03442">
    <property type="entry name" value="BFIT_BACH"/>
    <property type="match status" value="2"/>
</dbReference>
<dbReference type="InterPro" id="IPR031359">
    <property type="entry name" value="NACHT_N"/>
</dbReference>
<dbReference type="SUPFAM" id="SSF48403">
    <property type="entry name" value="Ankyrin repeat"/>
    <property type="match status" value="3"/>
</dbReference>
<feature type="repeat" description="ANK" evidence="5">
    <location>
        <begin position="1039"/>
        <end position="1073"/>
    </location>
</feature>
<evidence type="ECO:0000256" key="2">
    <source>
        <dbReference type="ARBA" id="ARBA00022737"/>
    </source>
</evidence>
<protein>
    <submittedName>
        <fullName evidence="9">Uncharacterized protein</fullName>
    </submittedName>
</protein>
<dbReference type="Gene3D" id="3.10.129.10">
    <property type="entry name" value="Hotdog Thioesterase"/>
    <property type="match status" value="2"/>
</dbReference>
<dbReference type="PROSITE" id="PS50088">
    <property type="entry name" value="ANK_REPEAT"/>
    <property type="match status" value="10"/>
</dbReference>
<proteinExistence type="inferred from homology"/>
<feature type="repeat" description="ANK" evidence="5">
    <location>
        <begin position="1294"/>
        <end position="1332"/>
    </location>
</feature>
<dbReference type="GO" id="GO:0005739">
    <property type="term" value="C:mitochondrion"/>
    <property type="evidence" value="ECO:0007669"/>
    <property type="project" value="TreeGrafter"/>
</dbReference>
<dbReference type="Gene3D" id="1.25.40.20">
    <property type="entry name" value="Ankyrin repeat-containing domain"/>
    <property type="match status" value="3"/>
</dbReference>
<evidence type="ECO:0000313" key="10">
    <source>
        <dbReference type="Proteomes" id="UP000288859"/>
    </source>
</evidence>
<feature type="domain" description="HotDog ACOT-type" evidence="8">
    <location>
        <begin position="1913"/>
        <end position="2034"/>
    </location>
</feature>
<feature type="repeat" description="ANK" evidence="5">
    <location>
        <begin position="1568"/>
        <end position="1597"/>
    </location>
</feature>
<feature type="region of interest" description="Disordered" evidence="6">
    <location>
        <begin position="1"/>
        <end position="63"/>
    </location>
</feature>
<evidence type="ECO:0000256" key="1">
    <source>
        <dbReference type="ARBA" id="ARBA00010458"/>
    </source>
</evidence>
<comment type="similarity">
    <text evidence="1">Belongs to the acyl coenzyme A hydrolase family.</text>
</comment>
<dbReference type="SUPFAM" id="SSF52540">
    <property type="entry name" value="P-loop containing nucleoside triphosphate hydrolases"/>
    <property type="match status" value="1"/>
</dbReference>
<evidence type="ECO:0000256" key="3">
    <source>
        <dbReference type="ARBA" id="ARBA00022801"/>
    </source>
</evidence>
<dbReference type="InterPro" id="IPR027417">
    <property type="entry name" value="P-loop_NTPase"/>
</dbReference>
<keyword evidence="2" id="KW-0677">Repeat</keyword>
<accession>A0A438N7J3</accession>
<dbReference type="Pfam" id="PF24883">
    <property type="entry name" value="NPHP3_N"/>
    <property type="match status" value="1"/>
</dbReference>
<dbReference type="InterPro" id="IPR036770">
    <property type="entry name" value="Ankyrin_rpt-contain_sf"/>
</dbReference>
<dbReference type="PANTHER" id="PTHR12655:SF0">
    <property type="entry name" value="ACYL-COENZYME A THIOESTERASE 9, MITOCHONDRIAL"/>
    <property type="match status" value="1"/>
</dbReference>
<dbReference type="InterPro" id="IPR002110">
    <property type="entry name" value="Ankyrin_rpt"/>
</dbReference>
<feature type="repeat" description="ANK" evidence="5">
    <location>
        <begin position="910"/>
        <end position="942"/>
    </location>
</feature>
<dbReference type="OrthoDB" id="331699at2759"/>
<keyword evidence="3" id="KW-0378">Hydrolase</keyword>
<evidence type="ECO:0000256" key="5">
    <source>
        <dbReference type="PROSITE-ProRule" id="PRU00023"/>
    </source>
</evidence>
<evidence type="ECO:0000256" key="6">
    <source>
        <dbReference type="SAM" id="MobiDB-lite"/>
    </source>
</evidence>
<evidence type="ECO:0000313" key="9">
    <source>
        <dbReference type="EMBL" id="RVX71533.1"/>
    </source>
</evidence>
<dbReference type="InterPro" id="IPR056884">
    <property type="entry name" value="NPHP3-like_N"/>
</dbReference>
<dbReference type="PROSITE" id="PS50837">
    <property type="entry name" value="NACHT"/>
    <property type="match status" value="1"/>
</dbReference>
<sequence length="2081" mass="230217">MPPLTFTDRVKQKLKSRGSSSKKVIVPNDTNLSQEDQITSAATHTSNASLGPKSSPAGNQPVPVPLPGKSCNVPPTGQPIRELWHVAYEELRNAEKELVQKFEEKVSASLPTGLASTAGFNNQKREQMNTIVRRKIEEVDREAWRIKFGSSDVLVKDLLASCVGIVTFLKKSLEPVLNANPYSSIAWMGVSLLLPLLLNPSEQATSLGKGLEYVATLVAQSRMREDLYLRRYESKTNDDTLSQLSHDEYKNTLKMLYQSILKFQMESYCYFVSNSASRLGKDTVKWNDWESLLSDIHRQEESFEHINKLWKDTMYDEECAKAEERHQENKGRWDIIGENVSGLRKAIELAQDEEKRDELLKWLSDVDNSEGYNVRRKMHEAGTSEWLVSDSKEFTHWEETPRSFLWLHGKAGSGKSVLSSSVINHFKERYNDDPNGAVAYFFFSFTDKRKQSVDQMLACLIRQLCARRPDTPKAVERLREYKEKGERPDTRNLQAAVLSATQGFSATFIILDALDECPTVSGERRSLLDSLHYLTRSAPDNLHIFCTSRKEEDIAIALRPLLSSPAGAEVDLVIQREAVDVDIGLYIDSMFARSEFESWNLFPEEKGKARERLVEKADGMFLYVHYQVEKLVKCVSVAQVTKVLDNLPSGLDDIFNRILEGVDPDIQSQVHSALMWLAFSARPLLLEELAEIFVIRTERTVPELELDARPFHPRDALKCFSSLILEEKIEDPRRGKVGFTYSDVNVVRLFHFSIKEYLTSDRIKDGPAARFGFSEVKAQIHIAHSCLAYHLHCVMEVNVLSNTRESETEGAFWLNKYAGRHWITHLEMVPKTHWPPAVALAATRALTPRSRSLRIMLQLSTDVIFPDQYLGRIPASMLHRPWCFTARVGHLQLTQMLLDTARNEYLTQEDLDAALHDSVYGGHTEIVKFMLKMGASANSESEWFGTALHAAAARGYPRVIDALLQDGAYIDAYGTKGVSALQLAVEHKQYDAVKRLVARGANINIPAAEGQPCILTQADSFLLPYLLDHGANIDMQDNRYETPLHGLVGSGYHDRMMIEMLLKRGAKVNAKGGTYGYALQAACSAINMVAIVRLLLDAGADINAVGGEFGTALQRACFTETKSDIVDLLLNRGADVNISGGAYGSPLIAACICGHRVENFRQVRRRPKRETQRNNIETIRKLISLGADVNYQGGFHGNALQAAAIVNRIDVVRLLLSKGADVNSVGGEHGTALQAAAARNSKAIVLILLQQGADVHLVGGRFGTALRAGATRSSKDIVSLLLIHGAKVNTTNGQHGNALHLAATTPGSQNDPSADVARLLLDHGADVSAQDPFLGTPLHAAASTKYKAMVSLLLERGADVNAKGGRFWTTLQAAVQGEATDPADPSDPTDRADIVRMLLNHGAEINARGGAYDTALQASCTTENVDIPRLLIQHGADVHVSGGKYGSAWHAAISTALNPSLDRILRGHSTDTLTTLQLLVEHGANVNDAGGEPYATALYAVLASDSWHVTELYNFLLKNRVNVNTKAGPHGSALHFALSKWNDGRWARRLLEDFSDINVNAQGGLFGNALQAAAYKGLRDVVELLLDRGADAKLRGGKYCSALNAAVVMGYWDIVEILLEHGAVPDSILKQEPDQEWLHDVLDDHDHGAVERPYRRTDGVYKELTEMRIRTPWIEALRDAQNNKSSPTATAPPPAKVDLTPKKMSDSYVSLVLPLASILLQQDKWLLDTYANYTGQIRTGTLLMDLDALAGVVAYKHTGEGVSTVTAAVDRITLQNPIKEICDLELSGQVTYATGRSSMEVTLQIAKAPTAGHASKPEEIFMTCAFTMVALDPQTKRPVNIAPLVVSTAAEKAIFEKGAQNYKSKKALKSAHILQKAPDAEESAEIHKMWTESLAYADLKNPKHQPRNVMTMSKTSIHSTQIMQPQYRNRHNFMIFGGYLLKQTFELAFTCAAAFSHTRPRFLNLDPSTFEEPVPVGSVLYVSAGVSYTEPDPTSGGTRIQVMVRTHVRPVDNQDQDRKSTGTFFYTFLSHDSVSVLPQSYGEFMRWVAGKRRAERLAATLQTHMGTSAGLASLHAENLTE</sequence>
<feature type="domain" description="NACHT" evidence="7">
    <location>
        <begin position="403"/>
        <end position="516"/>
    </location>
</feature>
<dbReference type="VEuPathDB" id="FungiDB:PV10_05963"/>
<feature type="domain" description="HotDog ACOT-type" evidence="8">
    <location>
        <begin position="1716"/>
        <end position="1834"/>
    </location>
</feature>
<dbReference type="InterPro" id="IPR029069">
    <property type="entry name" value="HotDog_dom_sf"/>
</dbReference>
<feature type="repeat" description="ANK" evidence="5">
    <location>
        <begin position="976"/>
        <end position="1008"/>
    </location>
</feature>
<feature type="repeat" description="ANK" evidence="5">
    <location>
        <begin position="1228"/>
        <end position="1260"/>
    </location>
</feature>
<keyword evidence="5" id="KW-0040">ANK repeat</keyword>
<dbReference type="PROSITE" id="PS51770">
    <property type="entry name" value="HOTDOG_ACOT"/>
    <property type="match status" value="2"/>
</dbReference>
<dbReference type="SUPFAM" id="SSF54637">
    <property type="entry name" value="Thioesterase/thiol ester dehydrase-isomerase"/>
    <property type="match status" value="2"/>
</dbReference>
<dbReference type="InterPro" id="IPR033120">
    <property type="entry name" value="HOTDOG_ACOT"/>
</dbReference>
<keyword evidence="4" id="KW-0809">Transit peptide</keyword>
<feature type="repeat" description="ANK" evidence="5">
    <location>
        <begin position="1336"/>
        <end position="1365"/>
    </location>
</feature>
<dbReference type="GO" id="GO:0006637">
    <property type="term" value="P:acyl-CoA metabolic process"/>
    <property type="evidence" value="ECO:0007669"/>
    <property type="project" value="TreeGrafter"/>
</dbReference>
<dbReference type="GO" id="GO:0047617">
    <property type="term" value="F:fatty acyl-CoA hydrolase activity"/>
    <property type="evidence" value="ECO:0007669"/>
    <property type="project" value="TreeGrafter"/>
</dbReference>
<feature type="repeat" description="ANK" evidence="5">
    <location>
        <begin position="946"/>
        <end position="975"/>
    </location>
</feature>
<feature type="repeat" description="ANK" evidence="5">
    <location>
        <begin position="1108"/>
        <end position="1141"/>
    </location>
</feature>
<dbReference type="Proteomes" id="UP000288859">
    <property type="component" value="Unassembled WGS sequence"/>
</dbReference>
<organism evidence="9 10">
    <name type="scientific">Exophiala mesophila</name>
    <name type="common">Black yeast-like fungus</name>
    <dbReference type="NCBI Taxonomy" id="212818"/>
    <lineage>
        <taxon>Eukaryota</taxon>
        <taxon>Fungi</taxon>
        <taxon>Dikarya</taxon>
        <taxon>Ascomycota</taxon>
        <taxon>Pezizomycotina</taxon>
        <taxon>Eurotiomycetes</taxon>
        <taxon>Chaetothyriomycetidae</taxon>
        <taxon>Chaetothyriales</taxon>
        <taxon>Herpotrichiellaceae</taxon>
        <taxon>Exophiala</taxon>
    </lineage>
</organism>
<dbReference type="SMART" id="SM00248">
    <property type="entry name" value="ANK"/>
    <property type="match status" value="17"/>
</dbReference>
<dbReference type="PROSITE" id="PS50297">
    <property type="entry name" value="ANK_REP_REGION"/>
    <property type="match status" value="6"/>
</dbReference>
<dbReference type="PANTHER" id="PTHR12655">
    <property type="entry name" value="ACYL-COA THIOESTERASE"/>
    <property type="match status" value="1"/>
</dbReference>
<dbReference type="EMBL" id="NAJM01000017">
    <property type="protein sequence ID" value="RVX71533.1"/>
    <property type="molecule type" value="Genomic_DNA"/>
</dbReference>
<feature type="compositionally biased region" description="Polar residues" evidence="6">
    <location>
        <begin position="17"/>
        <end position="49"/>
    </location>
</feature>
<dbReference type="Pfam" id="PF12796">
    <property type="entry name" value="Ank_2"/>
    <property type="match status" value="5"/>
</dbReference>
<name>A0A438N7J3_EXOME</name>
<reference evidence="9 10" key="1">
    <citation type="submission" date="2017-03" db="EMBL/GenBank/DDBJ databases">
        <title>Genomes of endolithic fungi from Antarctica.</title>
        <authorList>
            <person name="Coleine C."/>
            <person name="Masonjones S."/>
            <person name="Stajich J.E."/>
        </authorList>
    </citation>
    <scope>NUCLEOTIDE SEQUENCE [LARGE SCALE GENOMIC DNA]</scope>
    <source>
        <strain evidence="9 10">CCFEE 6314</strain>
    </source>
</reference>
<comment type="caution">
    <text evidence="9">The sequence shown here is derived from an EMBL/GenBank/DDBJ whole genome shotgun (WGS) entry which is preliminary data.</text>
</comment>
<evidence type="ECO:0000256" key="4">
    <source>
        <dbReference type="ARBA" id="ARBA00022946"/>
    </source>
</evidence>
<evidence type="ECO:0000259" key="8">
    <source>
        <dbReference type="PROSITE" id="PS51770"/>
    </source>
</evidence>
<gene>
    <name evidence="9" type="ORF">B0A52_05105</name>
</gene>
<feature type="repeat" description="ANK" evidence="5">
    <location>
        <begin position="1195"/>
        <end position="1227"/>
    </location>
</feature>